<protein>
    <submittedName>
        <fullName evidence="9">Uncharacterized protein</fullName>
    </submittedName>
</protein>
<comment type="cofactor">
    <cofactor evidence="1">
        <name>Zn(2+)</name>
        <dbReference type="ChEBI" id="CHEBI:29105"/>
    </cofactor>
</comment>
<feature type="region of interest" description="Disordered" evidence="8">
    <location>
        <begin position="152"/>
        <end position="228"/>
    </location>
</feature>
<keyword evidence="3" id="KW-0645">Protease</keyword>
<evidence type="ECO:0000313" key="10">
    <source>
        <dbReference type="Proteomes" id="UP000001542"/>
    </source>
</evidence>
<evidence type="ECO:0000256" key="4">
    <source>
        <dbReference type="ARBA" id="ARBA00022723"/>
    </source>
</evidence>
<dbReference type="OrthoDB" id="311195at2759"/>
<evidence type="ECO:0000256" key="5">
    <source>
        <dbReference type="ARBA" id="ARBA00022801"/>
    </source>
</evidence>
<evidence type="ECO:0000256" key="6">
    <source>
        <dbReference type="ARBA" id="ARBA00022833"/>
    </source>
</evidence>
<dbReference type="GO" id="GO:0006508">
    <property type="term" value="P:proteolysis"/>
    <property type="evidence" value="ECO:0007669"/>
    <property type="project" value="UniProtKB-KW"/>
</dbReference>
<dbReference type="EMBL" id="DS113575">
    <property type="protein sequence ID" value="EAY01197.1"/>
    <property type="molecule type" value="Genomic_DNA"/>
</dbReference>
<evidence type="ECO:0000313" key="9">
    <source>
        <dbReference type="EMBL" id="EAY01197.1"/>
    </source>
</evidence>
<comment type="similarity">
    <text evidence="2">Belongs to the peptidase M8 family.</text>
</comment>
<evidence type="ECO:0000256" key="3">
    <source>
        <dbReference type="ARBA" id="ARBA00022670"/>
    </source>
</evidence>
<dbReference type="AlphaFoldDB" id="A2F1N2"/>
<dbReference type="InParanoid" id="A2F1N2"/>
<sequence length="228" mass="25248">MIFNPRYVPSYQGEDQLVKSNFYAEVKQQVLHSLGISSVLFEKYHQQNTNLRHSEYKCLLTKNGKKHAYLITPNAHKYAKEVLQLGDTISGDSSSCKSGIEFELNKAGDSLGSYLIGDTFNNEIMASYITASSQLTKATLSVLDDTGNYKITYDGAPEKPTKNPSYPTNPTRERPESSSGNQPISESTPTPKPVNPVEPTGGNVNHDKPQKNMSARVVAIMRNTKRES</sequence>
<name>A2F1N2_TRIV3</name>
<evidence type="ECO:0000256" key="7">
    <source>
        <dbReference type="ARBA" id="ARBA00023049"/>
    </source>
</evidence>
<dbReference type="SUPFAM" id="SSF55486">
    <property type="entry name" value="Metalloproteases ('zincins'), catalytic domain"/>
    <property type="match status" value="1"/>
</dbReference>
<dbReference type="FunFam" id="3.90.132.10:FF:000007">
    <property type="entry name" value="GP63-like"/>
    <property type="match status" value="1"/>
</dbReference>
<dbReference type="Pfam" id="PF01457">
    <property type="entry name" value="Peptidase_M8"/>
    <property type="match status" value="1"/>
</dbReference>
<dbReference type="GO" id="GO:0004222">
    <property type="term" value="F:metalloendopeptidase activity"/>
    <property type="evidence" value="ECO:0007669"/>
    <property type="project" value="InterPro"/>
</dbReference>
<dbReference type="InterPro" id="IPR001577">
    <property type="entry name" value="Peptidase_M8"/>
</dbReference>
<evidence type="ECO:0000256" key="8">
    <source>
        <dbReference type="SAM" id="MobiDB-lite"/>
    </source>
</evidence>
<dbReference type="GO" id="GO:0016020">
    <property type="term" value="C:membrane"/>
    <property type="evidence" value="ECO:0007669"/>
    <property type="project" value="InterPro"/>
</dbReference>
<reference evidence="9" key="2">
    <citation type="journal article" date="2007" name="Science">
        <title>Draft genome sequence of the sexually transmitted pathogen Trichomonas vaginalis.</title>
        <authorList>
            <person name="Carlton J.M."/>
            <person name="Hirt R.P."/>
            <person name="Silva J.C."/>
            <person name="Delcher A.L."/>
            <person name="Schatz M."/>
            <person name="Zhao Q."/>
            <person name="Wortman J.R."/>
            <person name="Bidwell S.L."/>
            <person name="Alsmark U.C.M."/>
            <person name="Besteiro S."/>
            <person name="Sicheritz-Ponten T."/>
            <person name="Noel C.J."/>
            <person name="Dacks J.B."/>
            <person name="Foster P.G."/>
            <person name="Simillion C."/>
            <person name="Van de Peer Y."/>
            <person name="Miranda-Saavedra D."/>
            <person name="Barton G.J."/>
            <person name="Westrop G.D."/>
            <person name="Mueller S."/>
            <person name="Dessi D."/>
            <person name="Fiori P.L."/>
            <person name="Ren Q."/>
            <person name="Paulsen I."/>
            <person name="Zhang H."/>
            <person name="Bastida-Corcuera F.D."/>
            <person name="Simoes-Barbosa A."/>
            <person name="Brown M.T."/>
            <person name="Hayes R.D."/>
            <person name="Mukherjee M."/>
            <person name="Okumura C.Y."/>
            <person name="Schneider R."/>
            <person name="Smith A.J."/>
            <person name="Vanacova S."/>
            <person name="Villalvazo M."/>
            <person name="Haas B.J."/>
            <person name="Pertea M."/>
            <person name="Feldblyum T.V."/>
            <person name="Utterback T.R."/>
            <person name="Shu C.L."/>
            <person name="Osoegawa K."/>
            <person name="de Jong P.J."/>
            <person name="Hrdy I."/>
            <person name="Horvathova L."/>
            <person name="Zubacova Z."/>
            <person name="Dolezal P."/>
            <person name="Malik S.B."/>
            <person name="Logsdon J.M. Jr."/>
            <person name="Henze K."/>
            <person name="Gupta A."/>
            <person name="Wang C.C."/>
            <person name="Dunne R.L."/>
            <person name="Upcroft J.A."/>
            <person name="Upcroft P."/>
            <person name="White O."/>
            <person name="Salzberg S.L."/>
            <person name="Tang P."/>
            <person name="Chiu C.-H."/>
            <person name="Lee Y.-S."/>
            <person name="Embley T.M."/>
            <person name="Coombs G.H."/>
            <person name="Mottram J.C."/>
            <person name="Tachezy J."/>
            <person name="Fraser-Liggett C.M."/>
            <person name="Johnson P.J."/>
        </authorList>
    </citation>
    <scope>NUCLEOTIDE SEQUENCE [LARGE SCALE GENOMIC DNA]</scope>
    <source>
        <strain evidence="9">G3</strain>
    </source>
</reference>
<organism evidence="9 10">
    <name type="scientific">Trichomonas vaginalis (strain ATCC PRA-98 / G3)</name>
    <dbReference type="NCBI Taxonomy" id="412133"/>
    <lineage>
        <taxon>Eukaryota</taxon>
        <taxon>Metamonada</taxon>
        <taxon>Parabasalia</taxon>
        <taxon>Trichomonadida</taxon>
        <taxon>Trichomonadidae</taxon>
        <taxon>Trichomonas</taxon>
    </lineage>
</organism>
<keyword evidence="6" id="KW-0862">Zinc</keyword>
<evidence type="ECO:0000256" key="2">
    <source>
        <dbReference type="ARBA" id="ARBA00005860"/>
    </source>
</evidence>
<dbReference type="Proteomes" id="UP000001542">
    <property type="component" value="Unassembled WGS sequence"/>
</dbReference>
<keyword evidence="10" id="KW-1185">Reference proteome</keyword>
<keyword evidence="5" id="KW-0378">Hydrolase</keyword>
<dbReference type="KEGG" id="tva:4759022"/>
<keyword evidence="4" id="KW-0479">Metal-binding</keyword>
<keyword evidence="7" id="KW-0482">Metalloprotease</keyword>
<dbReference type="GO" id="GO:0007155">
    <property type="term" value="P:cell adhesion"/>
    <property type="evidence" value="ECO:0007669"/>
    <property type="project" value="InterPro"/>
</dbReference>
<dbReference type="RefSeq" id="XP_001314033.1">
    <property type="nucleotide sequence ID" value="XM_001314027.1"/>
</dbReference>
<dbReference type="VEuPathDB" id="TrichDB:TVAG_412260"/>
<dbReference type="PANTHER" id="PTHR10942:SF0">
    <property type="entry name" value="LEISHMANOLYSIN-LIKE PEPTIDASE"/>
    <property type="match status" value="1"/>
</dbReference>
<dbReference type="Gene3D" id="3.90.132.10">
    <property type="entry name" value="Leishmanolysin , domain 2"/>
    <property type="match status" value="1"/>
</dbReference>
<accession>A2F1N2</accession>
<dbReference type="VEuPathDB" id="TrichDB:TVAGG3_0761080"/>
<gene>
    <name evidence="9" type="ORF">TVAG_412260</name>
</gene>
<reference evidence="9" key="1">
    <citation type="submission" date="2006-10" db="EMBL/GenBank/DDBJ databases">
        <authorList>
            <person name="Amadeo P."/>
            <person name="Zhao Q."/>
            <person name="Wortman J."/>
            <person name="Fraser-Liggett C."/>
            <person name="Carlton J."/>
        </authorList>
    </citation>
    <scope>NUCLEOTIDE SEQUENCE</scope>
    <source>
        <strain evidence="9">G3</strain>
    </source>
</reference>
<dbReference type="PANTHER" id="PTHR10942">
    <property type="entry name" value="LEISHMANOLYSIN-LIKE PEPTIDASE"/>
    <property type="match status" value="1"/>
</dbReference>
<proteinExistence type="inferred from homology"/>
<feature type="compositionally biased region" description="Polar residues" evidence="8">
    <location>
        <begin position="177"/>
        <end position="189"/>
    </location>
</feature>
<evidence type="ECO:0000256" key="1">
    <source>
        <dbReference type="ARBA" id="ARBA00001947"/>
    </source>
</evidence>
<dbReference type="GO" id="GO:0046872">
    <property type="term" value="F:metal ion binding"/>
    <property type="evidence" value="ECO:0007669"/>
    <property type="project" value="UniProtKB-KW"/>
</dbReference>